<name>A0A086JWD6_TOXGO</name>
<accession>A0A086JWD6</accession>
<sequence length="88" mass="9638">MLGLTKYVRMVRFQCGCCNGEATEIPNLEAEENRCRHGINSCFLRGSSWMTKGTAVAERSDLSGVLSVLFLTTKLQDFATTANGFLVA</sequence>
<gene>
    <name evidence="1" type="ORF">TGP89_221415</name>
</gene>
<protein>
    <submittedName>
        <fullName evidence="1">Uncharacterized protein</fullName>
    </submittedName>
</protein>
<proteinExistence type="predicted"/>
<dbReference type="AlphaFoldDB" id="A0A086JWD6"/>
<reference evidence="1 2" key="1">
    <citation type="submission" date="2014-03" db="EMBL/GenBank/DDBJ databases">
        <authorList>
            <person name="Sibley D."/>
            <person name="Venepally P."/>
            <person name="Karamycheva S."/>
            <person name="Hadjithomas M."/>
            <person name="Khan A."/>
            <person name="Brunk B."/>
            <person name="Roos D."/>
            <person name="Caler E."/>
            <person name="Lorenzi H."/>
        </authorList>
    </citation>
    <scope>NUCLEOTIDE SEQUENCE [LARGE SCALE GENOMIC DNA]</scope>
    <source>
        <strain evidence="2">p89</strain>
    </source>
</reference>
<comment type="caution">
    <text evidence="1">The sequence shown here is derived from an EMBL/GenBank/DDBJ whole genome shotgun (WGS) entry which is preliminary data.</text>
</comment>
<dbReference type="Proteomes" id="UP000028828">
    <property type="component" value="Unassembled WGS sequence"/>
</dbReference>
<evidence type="ECO:0000313" key="2">
    <source>
        <dbReference type="Proteomes" id="UP000028828"/>
    </source>
</evidence>
<dbReference type="VEuPathDB" id="ToxoDB:TGP89_221415"/>
<dbReference type="EMBL" id="AEYI02001516">
    <property type="protein sequence ID" value="KFG36454.1"/>
    <property type="molecule type" value="Genomic_DNA"/>
</dbReference>
<evidence type="ECO:0000313" key="1">
    <source>
        <dbReference type="EMBL" id="KFG36454.1"/>
    </source>
</evidence>
<organism evidence="1 2">
    <name type="scientific">Toxoplasma gondii p89</name>
    <dbReference type="NCBI Taxonomy" id="943119"/>
    <lineage>
        <taxon>Eukaryota</taxon>
        <taxon>Sar</taxon>
        <taxon>Alveolata</taxon>
        <taxon>Apicomplexa</taxon>
        <taxon>Conoidasida</taxon>
        <taxon>Coccidia</taxon>
        <taxon>Eucoccidiorida</taxon>
        <taxon>Eimeriorina</taxon>
        <taxon>Sarcocystidae</taxon>
        <taxon>Toxoplasma</taxon>
    </lineage>
</organism>